<accession>A0A0H5QRI5</accession>
<sequence>MILSADGTIMLLQKLIVFNGLCHLDFAFCTPSLFATYEHTLPRSSVPDEIKLKIKPAVQAPQSRFIDLSEDNFDVTVRRVYAQSVIRQRLSPENVLIPLVVFISEQASVRNSGSTNPSGLRRATIGRVRLATEEIVAAIQANPPSLPDRAVIGEIATNIWSRTRARAVNPEPVEQLPASNTFRQAMRLDYLRSSLENQDADEFAQIVLRVNRTELVTVEVNIASLRSALGLPPYPLFGNDIFHSDEPVPAVVGQDLNDVDHVPQEL</sequence>
<name>A0A0H5QRI5_9EUKA</name>
<organism evidence="1">
    <name type="scientific">Spongospora subterranea</name>
    <dbReference type="NCBI Taxonomy" id="70186"/>
    <lineage>
        <taxon>Eukaryota</taxon>
        <taxon>Sar</taxon>
        <taxon>Rhizaria</taxon>
        <taxon>Endomyxa</taxon>
        <taxon>Phytomyxea</taxon>
        <taxon>Plasmodiophorida</taxon>
        <taxon>Plasmodiophoridae</taxon>
        <taxon>Spongospora</taxon>
    </lineage>
</organism>
<dbReference type="AlphaFoldDB" id="A0A0H5QRI5"/>
<protein>
    <submittedName>
        <fullName evidence="1">Uncharacterized protein</fullName>
    </submittedName>
</protein>
<reference evidence="1" key="1">
    <citation type="submission" date="2015-04" db="EMBL/GenBank/DDBJ databases">
        <title>The genome sequence of the plant pathogenic Rhizarian Plasmodiophora brassicae reveals insights in its biotrophic life cycle and the origin of chitin synthesis.</title>
        <authorList>
            <person name="Schwelm A."/>
            <person name="Fogelqvist J."/>
            <person name="Knaust A."/>
            <person name="Julke S."/>
            <person name="Lilja T."/>
            <person name="Dhandapani V."/>
            <person name="Bonilla-Rosso G."/>
            <person name="Karlsson M."/>
            <person name="Shevchenko A."/>
            <person name="Choi S.R."/>
            <person name="Kim H.G."/>
            <person name="Park J.Y."/>
            <person name="Lim Y.P."/>
            <person name="Ludwig-Muller J."/>
            <person name="Dixelius C."/>
        </authorList>
    </citation>
    <scope>NUCLEOTIDE SEQUENCE</scope>
    <source>
        <tissue evidence="1">Potato root galls</tissue>
    </source>
</reference>
<proteinExistence type="predicted"/>
<evidence type="ECO:0000313" key="1">
    <source>
        <dbReference type="EMBL" id="CRZ04242.1"/>
    </source>
</evidence>
<dbReference type="EMBL" id="HACM01003800">
    <property type="protein sequence ID" value="CRZ04242.1"/>
    <property type="molecule type" value="Transcribed_RNA"/>
</dbReference>